<comment type="similarity">
    <text evidence="2 7">Belongs to the purine-cytosine permease (2.A.39) family.</text>
</comment>
<evidence type="ECO:0008006" key="11">
    <source>
        <dbReference type="Google" id="ProtNLM"/>
    </source>
</evidence>
<evidence type="ECO:0000256" key="3">
    <source>
        <dbReference type="ARBA" id="ARBA00022448"/>
    </source>
</evidence>
<proteinExistence type="inferred from homology"/>
<dbReference type="STRING" id="483913.AN935_19605"/>
<gene>
    <name evidence="9" type="ORF">SC09_contig4orf01313</name>
</gene>
<feature type="transmembrane region" description="Helical" evidence="8">
    <location>
        <begin position="271"/>
        <end position="295"/>
    </location>
</feature>
<evidence type="ECO:0000256" key="7">
    <source>
        <dbReference type="PIRNR" id="PIRNR002744"/>
    </source>
</evidence>
<dbReference type="GO" id="GO:0005886">
    <property type="term" value="C:plasma membrane"/>
    <property type="evidence" value="ECO:0007669"/>
    <property type="project" value="TreeGrafter"/>
</dbReference>
<evidence type="ECO:0000256" key="6">
    <source>
        <dbReference type="ARBA" id="ARBA00023136"/>
    </source>
</evidence>
<feature type="transmembrane region" description="Helical" evidence="8">
    <location>
        <begin position="316"/>
        <end position="334"/>
    </location>
</feature>
<organism evidence="9 10">
    <name type="scientific">Bacillus subtilis</name>
    <dbReference type="NCBI Taxonomy" id="1423"/>
    <lineage>
        <taxon>Bacteria</taxon>
        <taxon>Bacillati</taxon>
        <taxon>Bacillota</taxon>
        <taxon>Bacilli</taxon>
        <taxon>Bacillales</taxon>
        <taxon>Bacillaceae</taxon>
        <taxon>Bacillus</taxon>
    </lineage>
</organism>
<protein>
    <recommendedName>
        <fullName evidence="11">Cytosine permease</fullName>
    </recommendedName>
</protein>
<reference evidence="9 10" key="1">
    <citation type="submission" date="2014-12" db="EMBL/GenBank/DDBJ databases">
        <title>Comparative genome analysis of Bacillus coagulans HM-08, Clostridium butyricum HM-68, Bacillus subtilis HM-66 and Bacillus licheniformis BL-09.</title>
        <authorList>
            <person name="Zhang H."/>
        </authorList>
    </citation>
    <scope>NUCLEOTIDE SEQUENCE [LARGE SCALE GENOMIC DNA]</scope>
    <source>
        <strain evidence="9 10">HM-66</strain>
    </source>
</reference>
<evidence type="ECO:0000256" key="2">
    <source>
        <dbReference type="ARBA" id="ARBA00008974"/>
    </source>
</evidence>
<dbReference type="InterPro" id="IPR026030">
    <property type="entry name" value="Pur-cyt_permease_Fcy2/21/22"/>
</dbReference>
<comment type="caution">
    <text evidence="9">The sequence shown here is derived from an EMBL/GenBank/DDBJ whole genome shotgun (WGS) entry which is preliminary data.</text>
</comment>
<dbReference type="GO" id="GO:0022857">
    <property type="term" value="F:transmembrane transporter activity"/>
    <property type="evidence" value="ECO:0007669"/>
    <property type="project" value="InterPro"/>
</dbReference>
<evidence type="ECO:0000256" key="1">
    <source>
        <dbReference type="ARBA" id="ARBA00004141"/>
    </source>
</evidence>
<dbReference type="PANTHER" id="PTHR31806">
    <property type="entry name" value="PURINE-CYTOSINE PERMEASE FCY2-RELATED"/>
    <property type="match status" value="1"/>
</dbReference>
<keyword evidence="5 8" id="KW-1133">Transmembrane helix</keyword>
<feature type="transmembrane region" description="Helical" evidence="8">
    <location>
        <begin position="90"/>
        <end position="111"/>
    </location>
</feature>
<accession>A0A0D1KCN8</accession>
<comment type="subcellular location">
    <subcellularLocation>
        <location evidence="1">Membrane</location>
        <topology evidence="1">Multi-pass membrane protein</topology>
    </subcellularLocation>
</comment>
<dbReference type="PANTHER" id="PTHR31806:SF1">
    <property type="entry name" value="PURINE-CYTOSINE PERMEASE FCY2-RELATED"/>
    <property type="match status" value="1"/>
</dbReference>
<dbReference type="InterPro" id="IPR001248">
    <property type="entry name" value="Pur-cyt_permease"/>
</dbReference>
<dbReference type="AlphaFoldDB" id="A0A0D1KCN8"/>
<evidence type="ECO:0000256" key="4">
    <source>
        <dbReference type="ARBA" id="ARBA00022692"/>
    </source>
</evidence>
<evidence type="ECO:0000313" key="9">
    <source>
        <dbReference type="EMBL" id="KIU06235.1"/>
    </source>
</evidence>
<keyword evidence="6 7" id="KW-0472">Membrane</keyword>
<feature type="transmembrane region" description="Helical" evidence="8">
    <location>
        <begin position="23"/>
        <end position="44"/>
    </location>
</feature>
<feature type="transmembrane region" description="Helical" evidence="8">
    <location>
        <begin position="386"/>
        <end position="411"/>
    </location>
</feature>
<name>A0A0D1KCN8_BACIU</name>
<dbReference type="Proteomes" id="UP000032247">
    <property type="component" value="Unassembled WGS sequence"/>
</dbReference>
<feature type="transmembrane region" description="Helical" evidence="8">
    <location>
        <begin position="229"/>
        <end position="251"/>
    </location>
</feature>
<feature type="transmembrane region" description="Helical" evidence="8">
    <location>
        <begin position="50"/>
        <end position="69"/>
    </location>
</feature>
<dbReference type="EMBL" id="JXBC01000013">
    <property type="protein sequence ID" value="KIU06235.1"/>
    <property type="molecule type" value="Genomic_DNA"/>
</dbReference>
<feature type="transmembrane region" description="Helical" evidence="8">
    <location>
        <begin position="340"/>
        <end position="365"/>
    </location>
</feature>
<dbReference type="CDD" id="cd11484">
    <property type="entry name" value="SLC-NCS1sbd_CobB-like"/>
    <property type="match status" value="1"/>
</dbReference>
<evidence type="ECO:0000313" key="10">
    <source>
        <dbReference type="Proteomes" id="UP000032247"/>
    </source>
</evidence>
<dbReference type="PATRIC" id="fig|1423.173.peg.4777"/>
<dbReference type="Pfam" id="PF02133">
    <property type="entry name" value="Transp_cyt_pur"/>
    <property type="match status" value="1"/>
</dbReference>
<sequence length="457" mass="50646">MKVERRTIEYIPNEERHGKAKDLFPVWFGANMHITTLVTGTIPVAMGLNLFWSVAAIICGTLIGAIFMASHSAQGPQLGIPQMIQSRAQFGVIGAILPLFLVMFIYLGFFASSTILAAGTLSSFVPIPGTWSIIGLSAVCFLLTIFGHDLIHKMQKVLSWTSFAVFFAATILIFQLPIPAGSWIPGAIDLPIFLVAVSAVATWQLAYAPYVADYSRYLPVKTPASKTFWYSYAGTSVSSIWMMLLGALLTTSLPDFTANSGSQIVQLFGPFSFIMLIIVLFGQMAINVFNLYGAFMSTTTTLEPFLKLKVTPKVRIIMILGVTLVGTVLSLLGQSNFMELFLNFIFFISYFLIPWTAINLVDYYFVRHGKYQVKAMFDVNGPYGKVNWITTIAFVLSILLEIPFINTSFYIGPLAKMFGGGDIAWIIGLAVPSVLYYVLMKPRLKKRAWYQEKLSSL</sequence>
<dbReference type="Gene3D" id="1.10.4160.10">
    <property type="entry name" value="Hydantoin permease"/>
    <property type="match status" value="1"/>
</dbReference>
<feature type="transmembrane region" description="Helical" evidence="8">
    <location>
        <begin position="190"/>
        <end position="208"/>
    </location>
</feature>
<feature type="transmembrane region" description="Helical" evidence="8">
    <location>
        <begin position="423"/>
        <end position="439"/>
    </location>
</feature>
<dbReference type="PIRSF" id="PIRSF002744">
    <property type="entry name" value="Pur-cyt_permease"/>
    <property type="match status" value="1"/>
</dbReference>
<feature type="transmembrane region" description="Helical" evidence="8">
    <location>
        <begin position="123"/>
        <end position="145"/>
    </location>
</feature>
<evidence type="ECO:0000256" key="5">
    <source>
        <dbReference type="ARBA" id="ARBA00022989"/>
    </source>
</evidence>
<feature type="transmembrane region" description="Helical" evidence="8">
    <location>
        <begin position="157"/>
        <end position="178"/>
    </location>
</feature>
<keyword evidence="4 8" id="KW-0812">Transmembrane</keyword>
<keyword evidence="3 7" id="KW-0813">Transport</keyword>
<evidence type="ECO:0000256" key="8">
    <source>
        <dbReference type="SAM" id="Phobius"/>
    </source>
</evidence>